<dbReference type="SUPFAM" id="SSF55486">
    <property type="entry name" value="Metalloproteases ('zincins'), catalytic domain"/>
    <property type="match status" value="1"/>
</dbReference>
<dbReference type="Pfam" id="PF01433">
    <property type="entry name" value="Peptidase_M1"/>
    <property type="match status" value="1"/>
</dbReference>
<feature type="transmembrane region" description="Helical" evidence="1">
    <location>
        <begin position="231"/>
        <end position="248"/>
    </location>
</feature>
<keyword evidence="3" id="KW-0645">Protease</keyword>
<feature type="transmembrane region" description="Helical" evidence="1">
    <location>
        <begin position="345"/>
        <end position="364"/>
    </location>
</feature>
<evidence type="ECO:0000259" key="2">
    <source>
        <dbReference type="Pfam" id="PF01433"/>
    </source>
</evidence>
<feature type="transmembrane region" description="Helical" evidence="1">
    <location>
        <begin position="134"/>
        <end position="156"/>
    </location>
</feature>
<organism evidence="3 4">
    <name type="scientific">Flavobacterium paronense</name>
    <dbReference type="NCBI Taxonomy" id="1392775"/>
    <lineage>
        <taxon>Bacteria</taxon>
        <taxon>Pseudomonadati</taxon>
        <taxon>Bacteroidota</taxon>
        <taxon>Flavobacteriia</taxon>
        <taxon>Flavobacteriales</taxon>
        <taxon>Flavobacteriaceae</taxon>
        <taxon>Flavobacterium</taxon>
    </lineage>
</organism>
<gene>
    <name evidence="3" type="ORF">ACFFUU_12840</name>
</gene>
<evidence type="ECO:0000313" key="3">
    <source>
        <dbReference type="EMBL" id="MFB9090495.1"/>
    </source>
</evidence>
<feature type="domain" description="Peptidase M1 membrane alanine aminopeptidase" evidence="2">
    <location>
        <begin position="849"/>
        <end position="1038"/>
    </location>
</feature>
<dbReference type="InterPro" id="IPR027268">
    <property type="entry name" value="Peptidase_M4/M1_CTD_sf"/>
</dbReference>
<name>A0ABV5GHA6_9FLAO</name>
<keyword evidence="1" id="KW-0472">Membrane</keyword>
<comment type="caution">
    <text evidence="3">The sequence shown here is derived from an EMBL/GenBank/DDBJ whole genome shotgun (WGS) entry which is preliminary data.</text>
</comment>
<dbReference type="InterPro" id="IPR014782">
    <property type="entry name" value="Peptidase_M1_dom"/>
</dbReference>
<keyword evidence="4" id="KW-1185">Reference proteome</keyword>
<protein>
    <submittedName>
        <fullName evidence="3">M1 family aminopeptidase</fullName>
    </submittedName>
</protein>
<feature type="transmembrane region" description="Helical" evidence="1">
    <location>
        <begin position="163"/>
        <end position="182"/>
    </location>
</feature>
<evidence type="ECO:0000256" key="1">
    <source>
        <dbReference type="SAM" id="Phobius"/>
    </source>
</evidence>
<proteinExistence type="predicted"/>
<feature type="transmembrane region" description="Helical" evidence="1">
    <location>
        <begin position="385"/>
        <end position="410"/>
    </location>
</feature>
<feature type="transmembrane region" description="Helical" evidence="1">
    <location>
        <begin position="306"/>
        <end position="325"/>
    </location>
</feature>
<dbReference type="Proteomes" id="UP001589576">
    <property type="component" value="Unassembled WGS sequence"/>
</dbReference>
<feature type="transmembrane region" description="Helical" evidence="1">
    <location>
        <begin position="89"/>
        <end position="114"/>
    </location>
</feature>
<accession>A0ABV5GHA6</accession>
<feature type="transmembrane region" description="Helical" evidence="1">
    <location>
        <begin position="510"/>
        <end position="530"/>
    </location>
</feature>
<feature type="transmembrane region" description="Helical" evidence="1">
    <location>
        <begin position="551"/>
        <end position="569"/>
    </location>
</feature>
<reference evidence="3 4" key="1">
    <citation type="submission" date="2024-09" db="EMBL/GenBank/DDBJ databases">
        <authorList>
            <person name="Sun Q."/>
            <person name="Mori K."/>
        </authorList>
    </citation>
    <scope>NUCLEOTIDE SEQUENCE [LARGE SCALE GENOMIC DNA]</scope>
    <source>
        <strain evidence="3 4">CECT 8460</strain>
    </source>
</reference>
<feature type="transmembrane region" description="Helical" evidence="1">
    <location>
        <begin position="456"/>
        <end position="475"/>
    </location>
</feature>
<dbReference type="EMBL" id="JBHMFB010000044">
    <property type="protein sequence ID" value="MFB9090495.1"/>
    <property type="molecule type" value="Genomic_DNA"/>
</dbReference>
<evidence type="ECO:0000313" key="4">
    <source>
        <dbReference type="Proteomes" id="UP001589576"/>
    </source>
</evidence>
<dbReference type="RefSeq" id="WP_290284624.1">
    <property type="nucleotide sequence ID" value="NZ_JAUFQN010000019.1"/>
</dbReference>
<keyword evidence="3" id="KW-0031">Aminopeptidase</keyword>
<feature type="transmembrane region" description="Helical" evidence="1">
    <location>
        <begin position="43"/>
        <end position="62"/>
    </location>
</feature>
<sequence length="1176" mass="134236">MVWIFLFINALLVFFAVASEHVTIGGGVGNTHKNAPFIIEQYYGIFSTICLLMTTAFMNATANRDFQYGMYQFIFTSPIKKRDYFFGKFIGAAIVSVIPLLGISIGALLGTLLAPPLDMCPAERFGPTELSGHFFGILNFGIPNVIISGVMLFSLAIIFRSNIISFIGSMLILVFYAVSDIFTSDIQKEWLANLLDPFGSKPFEIMTKYLTVDEKNNHAVSLHGELLINRVVWLTIMIAILVMVYYRFSFNTKNVKAKKEKVVAATAPAIITNTTFQPTKAGVFSWSTFFSLIKFEIKAVIKNPTFIIIVSIGMILLITNLTSFSGRYGAVQYPVTYDIIDIIDGSLMLFILGFIAFYTGVLVWKERDAKINEIQDATPIQTISLFGSKVVAIVFAIAIVLVGTILIGIIAQTLHGYTRYDLDVYIKSLLVLKLLSYTYLVVLSLLFHYLINNRYVAYFAFVMFIVVNGFVWGLLEISTNMVAFNSKPDVTYSDMNGFGPFVPGLFWFNVYWGLFCIVLCFAILAFYVRGKETDFKHRWQQARVQFRQSKMGLAVALLAFILCGGWVFYNTKIVNRYDSPKQEENMQVSYETKYKKYEHLAQPRFYKFDYTIDIQPEQRNMTATIEAWAKNKTNTTINELHFTLPLLSDSIKLTIPNSKLKVNDKDLFYSIYTLNKPLAPNDSIKITINVASITKGFENEVSFTQLTQNGSFFNNEDIMPNFGYNKNFEIMDKNLRIKRKLPKRDRMPKLDESNLVARGNTYISSDSDWVEVTTTISTAKDQIAVAPGSLLKSWDANGKKYFKYHLDQKSLNFYSFISANYQVARKKWKGIDLEVYYDKQHATNVPNMMKSMQKALEYYTTNFGPYYHKQCRILEFPRYASFAQAFPGTMPYSEGIGFITDLRDVSKDDIDMVFYVVAHEMGHQYWAHQLCGANMQGSEMMSEGFAQYSSLMVMEKEYGKDKMKKFLEYEMNEYLRGRSTEFEGENPIMKTENQQYIHYNKASVVLYYFKEMVGEQNVNKAMKNLITQFGYKDPPYATSLDAVNEFRKVTPDSLNYLIPDLFENITLFSNRALKVTSKKVGNEYEVTINTTSEKSRSNALGKETPTPLADYIDIGVFGASDKADVLGKPLVYKRLKITKKDNTFVFKTKTEPYKAGIDPYNYLIDRVPDDNVKAVE</sequence>
<keyword evidence="1" id="KW-1133">Transmembrane helix</keyword>
<feature type="transmembrane region" description="Helical" evidence="1">
    <location>
        <begin position="430"/>
        <end position="449"/>
    </location>
</feature>
<keyword evidence="1" id="KW-0812">Transmembrane</keyword>
<dbReference type="GO" id="GO:0004177">
    <property type="term" value="F:aminopeptidase activity"/>
    <property type="evidence" value="ECO:0007669"/>
    <property type="project" value="UniProtKB-KW"/>
</dbReference>
<keyword evidence="3" id="KW-0378">Hydrolase</keyword>
<dbReference type="Gene3D" id="1.10.390.10">
    <property type="entry name" value="Neutral Protease Domain 2"/>
    <property type="match status" value="1"/>
</dbReference>